<feature type="transmembrane region" description="Helical" evidence="1">
    <location>
        <begin position="20"/>
        <end position="42"/>
    </location>
</feature>
<keyword evidence="1" id="KW-0812">Transmembrane</keyword>
<evidence type="ECO:0000256" key="1">
    <source>
        <dbReference type="SAM" id="Phobius"/>
    </source>
</evidence>
<gene>
    <name evidence="2" type="ORF">BLNAU_4475</name>
</gene>
<sequence length="326" mass="36599">MTTKLSRLGRSNENPSLPSLLTAFLALTSCSTLLISIICLIFTKELARYPIFSLLLSITTLFSTMILKSYLRTPEIHLSLCYLMFLVYKYFTILSISLTLLLVACSASLFAVVKVSGFRRFSCVTLRMQCLLLLIVSAVALFTPLFSSALRPSFITYSSFSSIFSNPSIFRIMSVALLSVLFLVTFISSFMTSTRHSSLKGILFHVTEAIILFSSFVLLFVGIALEERRTMNRITELLDTNESIDELISSLIHHKCSSEPTPSLCPFTVSKSSLSSLFEEATRNSRTTHYLFIYLLFLAGVFCYSLSTVLFSLRLEVDSFHVQSDF</sequence>
<keyword evidence="3" id="KW-1185">Reference proteome</keyword>
<feature type="transmembrane region" description="Helical" evidence="1">
    <location>
        <begin position="202"/>
        <end position="225"/>
    </location>
</feature>
<evidence type="ECO:0000313" key="3">
    <source>
        <dbReference type="Proteomes" id="UP001281761"/>
    </source>
</evidence>
<name>A0ABQ9YA15_9EUKA</name>
<feature type="transmembrane region" description="Helical" evidence="1">
    <location>
        <begin position="125"/>
        <end position="149"/>
    </location>
</feature>
<keyword evidence="1" id="KW-1133">Transmembrane helix</keyword>
<accession>A0ABQ9YA15</accession>
<reference evidence="2 3" key="1">
    <citation type="journal article" date="2022" name="bioRxiv">
        <title>Genomics of Preaxostyla Flagellates Illuminates Evolutionary Transitions and the Path Towards Mitochondrial Loss.</title>
        <authorList>
            <person name="Novak L.V.F."/>
            <person name="Treitli S.C."/>
            <person name="Pyrih J."/>
            <person name="Halakuc P."/>
            <person name="Pipaliya S.V."/>
            <person name="Vacek V."/>
            <person name="Brzon O."/>
            <person name="Soukal P."/>
            <person name="Eme L."/>
            <person name="Dacks J.B."/>
            <person name="Karnkowska A."/>
            <person name="Elias M."/>
            <person name="Hampl V."/>
        </authorList>
    </citation>
    <scope>NUCLEOTIDE SEQUENCE [LARGE SCALE GENOMIC DNA]</scope>
    <source>
        <strain evidence="2">NAU3</strain>
        <tissue evidence="2">Gut</tissue>
    </source>
</reference>
<proteinExistence type="predicted"/>
<protein>
    <recommendedName>
        <fullName evidence="4">NADH dehydrogenase subunit 6</fullName>
    </recommendedName>
</protein>
<comment type="caution">
    <text evidence="2">The sequence shown here is derived from an EMBL/GenBank/DDBJ whole genome shotgun (WGS) entry which is preliminary data.</text>
</comment>
<evidence type="ECO:0008006" key="4">
    <source>
        <dbReference type="Google" id="ProtNLM"/>
    </source>
</evidence>
<dbReference type="EMBL" id="JARBJD010000022">
    <property type="protein sequence ID" value="KAK2960577.1"/>
    <property type="molecule type" value="Genomic_DNA"/>
</dbReference>
<feature type="transmembrane region" description="Helical" evidence="1">
    <location>
        <begin position="291"/>
        <end position="313"/>
    </location>
</feature>
<dbReference type="Proteomes" id="UP001281761">
    <property type="component" value="Unassembled WGS sequence"/>
</dbReference>
<feature type="transmembrane region" description="Helical" evidence="1">
    <location>
        <begin position="90"/>
        <end position="113"/>
    </location>
</feature>
<feature type="transmembrane region" description="Helical" evidence="1">
    <location>
        <begin position="49"/>
        <end position="70"/>
    </location>
</feature>
<evidence type="ECO:0000313" key="2">
    <source>
        <dbReference type="EMBL" id="KAK2960577.1"/>
    </source>
</evidence>
<dbReference type="PROSITE" id="PS51257">
    <property type="entry name" value="PROKAR_LIPOPROTEIN"/>
    <property type="match status" value="1"/>
</dbReference>
<feature type="transmembrane region" description="Helical" evidence="1">
    <location>
        <begin position="169"/>
        <end position="190"/>
    </location>
</feature>
<keyword evidence="1" id="KW-0472">Membrane</keyword>
<organism evidence="2 3">
    <name type="scientific">Blattamonas nauphoetae</name>
    <dbReference type="NCBI Taxonomy" id="2049346"/>
    <lineage>
        <taxon>Eukaryota</taxon>
        <taxon>Metamonada</taxon>
        <taxon>Preaxostyla</taxon>
        <taxon>Oxymonadida</taxon>
        <taxon>Blattamonas</taxon>
    </lineage>
</organism>